<comment type="similarity">
    <text evidence="2">Belongs to the amino acid/polyamine transporter 2 family.</text>
</comment>
<accession>A0A2X0M147</accession>
<feature type="transmembrane region" description="Helical" evidence="6">
    <location>
        <begin position="197"/>
        <end position="217"/>
    </location>
</feature>
<feature type="transmembrane region" description="Helical" evidence="6">
    <location>
        <begin position="495"/>
        <end position="521"/>
    </location>
</feature>
<proteinExistence type="inferred from homology"/>
<dbReference type="STRING" id="796604.A0A2X0M147"/>
<evidence type="ECO:0000256" key="6">
    <source>
        <dbReference type="SAM" id="Phobius"/>
    </source>
</evidence>
<keyword evidence="5 6" id="KW-0472">Membrane</keyword>
<evidence type="ECO:0000313" key="9">
    <source>
        <dbReference type="Proteomes" id="UP000249464"/>
    </source>
</evidence>
<keyword evidence="3 6" id="KW-0812">Transmembrane</keyword>
<dbReference type="GO" id="GO:0016020">
    <property type="term" value="C:membrane"/>
    <property type="evidence" value="ECO:0007669"/>
    <property type="project" value="UniProtKB-SubCell"/>
</dbReference>
<feature type="transmembrane region" description="Helical" evidence="6">
    <location>
        <begin position="425"/>
        <end position="443"/>
    </location>
</feature>
<evidence type="ECO:0000313" key="8">
    <source>
        <dbReference type="EMBL" id="SGY39800.1"/>
    </source>
</evidence>
<organism evidence="8 9">
    <name type="scientific">Microbotryum silenes-dioicae</name>
    <dbReference type="NCBI Taxonomy" id="796604"/>
    <lineage>
        <taxon>Eukaryota</taxon>
        <taxon>Fungi</taxon>
        <taxon>Dikarya</taxon>
        <taxon>Basidiomycota</taxon>
        <taxon>Pucciniomycotina</taxon>
        <taxon>Microbotryomycetes</taxon>
        <taxon>Microbotryales</taxon>
        <taxon>Microbotryaceae</taxon>
        <taxon>Microbotryum</taxon>
    </lineage>
</organism>
<evidence type="ECO:0000256" key="2">
    <source>
        <dbReference type="ARBA" id="ARBA00008066"/>
    </source>
</evidence>
<feature type="transmembrane region" description="Helical" evidence="6">
    <location>
        <begin position="310"/>
        <end position="329"/>
    </location>
</feature>
<dbReference type="EMBL" id="FQNC01000042">
    <property type="protein sequence ID" value="SGY39800.1"/>
    <property type="molecule type" value="Genomic_DNA"/>
</dbReference>
<feature type="transmembrane region" description="Helical" evidence="6">
    <location>
        <begin position="384"/>
        <end position="405"/>
    </location>
</feature>
<evidence type="ECO:0000256" key="5">
    <source>
        <dbReference type="ARBA" id="ARBA00023136"/>
    </source>
</evidence>
<keyword evidence="9" id="KW-1185">Reference proteome</keyword>
<gene>
    <name evidence="8" type="primary">BQ5605_C003g02278</name>
    <name evidence="8" type="ORF">BQ5605_C003G02278</name>
</gene>
<dbReference type="PANTHER" id="PTHR22950">
    <property type="entry name" value="AMINO ACID TRANSPORTER"/>
    <property type="match status" value="1"/>
</dbReference>
<feature type="transmembrane region" description="Helical" evidence="6">
    <location>
        <begin position="349"/>
        <end position="372"/>
    </location>
</feature>
<sequence length="537" mass="59589">MWWEGFGMSTAVLTCQVDLSACSFSFFHKFNPGPIEVRSRFPTGKRHKASCQNRDQLHFLKPRQLIHGGSERTELLRRKTIKRNCWIICKWILQLRWMTSRSKACARKTLSMFLRCQVRTQTPKRMLSSVSHRNRAFILPRVFSKVGLVPSVLMLILVSTMTTWSAYVVGTFKLRHPEVHSIADAGYILGGHIGQEVLGVVYTFYMLSVCAGGLLGFSTALNAVSNHSACTVWFVLVSAVITYIFAIIRTIGKLSFLGCIGVTSSLIAVTTTAIVIALQNKQPSASRHTDYGLATFHFLGRPSLVDATHALGSIVFAYGGVPAFFTVVAEMREPKKFHRVVLCCQGFTTGTYLLVGLVIYIFCGDVVLSPALKSAGPVFKKVCYSLASPAIIIGSIIYLHLAAKYIFVRVLRGGPHLTTNSVKHWITWISSVTACLVVAFFVAQAVSVSEHLVDFVGAVFGSLMSINIMGMMWLYDNFHRRHCEQTWRFRGLVAWNIFMIVGGLFICIAGTYVSVALMIVAHRGKALPIFRCSDNSV</sequence>
<feature type="transmembrane region" description="Helical" evidence="6">
    <location>
        <begin position="455"/>
        <end position="475"/>
    </location>
</feature>
<reference evidence="8 9" key="1">
    <citation type="submission" date="2016-11" db="EMBL/GenBank/DDBJ databases">
        <authorList>
            <person name="Jaros S."/>
            <person name="Januszkiewicz K."/>
            <person name="Wedrychowicz H."/>
        </authorList>
    </citation>
    <scope>NUCLEOTIDE SEQUENCE [LARGE SCALE GENOMIC DNA]</scope>
</reference>
<evidence type="ECO:0000259" key="7">
    <source>
        <dbReference type="Pfam" id="PF01490"/>
    </source>
</evidence>
<feature type="transmembrane region" description="Helical" evidence="6">
    <location>
        <begin position="142"/>
        <end position="167"/>
    </location>
</feature>
<keyword evidence="4 6" id="KW-1133">Transmembrane helix</keyword>
<protein>
    <submittedName>
        <fullName evidence="8">BQ5605_C003g02278 protein</fullName>
    </submittedName>
</protein>
<feature type="transmembrane region" description="Helical" evidence="6">
    <location>
        <begin position="254"/>
        <end position="278"/>
    </location>
</feature>
<dbReference type="Pfam" id="PF01490">
    <property type="entry name" value="Aa_trans"/>
    <property type="match status" value="1"/>
</dbReference>
<dbReference type="GO" id="GO:0015179">
    <property type="term" value="F:L-amino acid transmembrane transporter activity"/>
    <property type="evidence" value="ECO:0007669"/>
    <property type="project" value="TreeGrafter"/>
</dbReference>
<feature type="domain" description="Amino acid transporter transmembrane" evidence="7">
    <location>
        <begin position="139"/>
        <end position="514"/>
    </location>
</feature>
<dbReference type="Proteomes" id="UP000249464">
    <property type="component" value="Unassembled WGS sequence"/>
</dbReference>
<dbReference type="PANTHER" id="PTHR22950:SF683">
    <property type="entry name" value="AMINO ACID TRANSPORTER (EUROFUNG)"/>
    <property type="match status" value="1"/>
</dbReference>
<dbReference type="InterPro" id="IPR013057">
    <property type="entry name" value="AA_transpt_TM"/>
</dbReference>
<evidence type="ECO:0000256" key="4">
    <source>
        <dbReference type="ARBA" id="ARBA00022989"/>
    </source>
</evidence>
<name>A0A2X0M147_9BASI</name>
<comment type="subcellular location">
    <subcellularLocation>
        <location evidence="1">Membrane</location>
        <topology evidence="1">Multi-pass membrane protein</topology>
    </subcellularLocation>
</comment>
<evidence type="ECO:0000256" key="3">
    <source>
        <dbReference type="ARBA" id="ARBA00022692"/>
    </source>
</evidence>
<dbReference type="AlphaFoldDB" id="A0A2X0M147"/>
<evidence type="ECO:0000256" key="1">
    <source>
        <dbReference type="ARBA" id="ARBA00004141"/>
    </source>
</evidence>
<feature type="transmembrane region" description="Helical" evidence="6">
    <location>
        <begin position="229"/>
        <end position="248"/>
    </location>
</feature>